<feature type="compositionally biased region" description="Basic and acidic residues" evidence="1">
    <location>
        <begin position="215"/>
        <end position="227"/>
    </location>
</feature>
<feature type="transmembrane region" description="Helical" evidence="2">
    <location>
        <begin position="48"/>
        <end position="72"/>
    </location>
</feature>
<name>A0A0R3KGD5_9BRAD</name>
<accession>A0A0R3KGD5</accession>
<feature type="transmembrane region" description="Helical" evidence="2">
    <location>
        <begin position="20"/>
        <end position="41"/>
    </location>
</feature>
<protein>
    <submittedName>
        <fullName evidence="3">Uncharacterized protein</fullName>
    </submittedName>
</protein>
<reference evidence="3 4" key="1">
    <citation type="submission" date="2014-03" db="EMBL/GenBank/DDBJ databases">
        <title>Bradyrhizobium valentinum sp. nov., isolated from effective nodules of Lupinus mariae-josephae, a lupine endemic of basic-lime soils in Eastern Spain.</title>
        <authorList>
            <person name="Duran D."/>
            <person name="Rey L."/>
            <person name="Navarro A."/>
            <person name="Busquets A."/>
            <person name="Imperial J."/>
            <person name="Ruiz-Argueso T."/>
        </authorList>
    </citation>
    <scope>NUCLEOTIDE SEQUENCE [LARGE SCALE GENOMIC DNA]</scope>
    <source>
        <strain evidence="3 4">LmjM3</strain>
    </source>
</reference>
<gene>
    <name evidence="3" type="ORF">CP49_29280</name>
</gene>
<sequence length="227" mass="25366">MSLQINLGERGTLIIGEPYTSIMIVCALGVAVLWILIFARVQRTKVRLLLMTLVLITLPILALCIPASWYVVRSMLVPAETAEVALPNLETTIGLEFYGLDWSNDSGRYLVVRNAAGVIRQGMSAFDWAHWPRTSIYLIGDGRVAVLGPTYDDYVVDPKGRTIDGLWHGTRSDTWTYFGAFDFKNRKLVFIPASEQRECTATRGITDPSATRPQGRNDRCNQEALKN</sequence>
<evidence type="ECO:0000313" key="4">
    <source>
        <dbReference type="Proteomes" id="UP000051913"/>
    </source>
</evidence>
<dbReference type="RefSeq" id="WP_057854925.1">
    <property type="nucleotide sequence ID" value="NZ_LLXX01000208.1"/>
</dbReference>
<evidence type="ECO:0000256" key="1">
    <source>
        <dbReference type="SAM" id="MobiDB-lite"/>
    </source>
</evidence>
<proteinExistence type="predicted"/>
<dbReference type="EMBL" id="LLXX01000208">
    <property type="protein sequence ID" value="KRQ94919.1"/>
    <property type="molecule type" value="Genomic_DNA"/>
</dbReference>
<dbReference type="Proteomes" id="UP000051913">
    <property type="component" value="Unassembled WGS sequence"/>
</dbReference>
<feature type="region of interest" description="Disordered" evidence="1">
    <location>
        <begin position="202"/>
        <end position="227"/>
    </location>
</feature>
<keyword evidence="2" id="KW-1133">Transmembrane helix</keyword>
<evidence type="ECO:0000313" key="3">
    <source>
        <dbReference type="EMBL" id="KRQ94919.1"/>
    </source>
</evidence>
<evidence type="ECO:0000256" key="2">
    <source>
        <dbReference type="SAM" id="Phobius"/>
    </source>
</evidence>
<keyword evidence="2" id="KW-0472">Membrane</keyword>
<comment type="caution">
    <text evidence="3">The sequence shown here is derived from an EMBL/GenBank/DDBJ whole genome shotgun (WGS) entry which is preliminary data.</text>
</comment>
<dbReference type="AlphaFoldDB" id="A0A0R3KGD5"/>
<keyword evidence="2" id="KW-0812">Transmembrane</keyword>
<organism evidence="3 4">
    <name type="scientific">Bradyrhizobium valentinum</name>
    <dbReference type="NCBI Taxonomy" id="1518501"/>
    <lineage>
        <taxon>Bacteria</taxon>
        <taxon>Pseudomonadati</taxon>
        <taxon>Pseudomonadota</taxon>
        <taxon>Alphaproteobacteria</taxon>
        <taxon>Hyphomicrobiales</taxon>
        <taxon>Nitrobacteraceae</taxon>
        <taxon>Bradyrhizobium</taxon>
    </lineage>
</organism>
<keyword evidence="4" id="KW-1185">Reference proteome</keyword>
<dbReference type="OrthoDB" id="8450868at2"/>